<dbReference type="CDD" id="cd11763">
    <property type="entry name" value="SH3_SNX9_like"/>
    <property type="match status" value="1"/>
</dbReference>
<feature type="region of interest" description="Disordered" evidence="7">
    <location>
        <begin position="60"/>
        <end position="86"/>
    </location>
</feature>
<feature type="compositionally biased region" description="Polar residues" evidence="7">
    <location>
        <begin position="76"/>
        <end position="86"/>
    </location>
</feature>
<feature type="compositionally biased region" description="Polar residues" evidence="7">
    <location>
        <begin position="100"/>
        <end position="118"/>
    </location>
</feature>
<evidence type="ECO:0000313" key="10">
    <source>
        <dbReference type="Proteomes" id="UP000046395"/>
    </source>
</evidence>
<feature type="compositionally biased region" description="Pro residues" evidence="7">
    <location>
        <begin position="62"/>
        <end position="72"/>
    </location>
</feature>
<evidence type="ECO:0000256" key="4">
    <source>
        <dbReference type="ARBA" id="ARBA00023136"/>
    </source>
</evidence>
<reference evidence="11" key="3">
    <citation type="submission" date="2019-12" db="UniProtKB">
        <authorList>
            <consortium name="WormBaseParasite"/>
        </authorList>
    </citation>
    <scope>IDENTIFICATION</scope>
</reference>
<keyword evidence="10" id="KW-1185">Reference proteome</keyword>
<dbReference type="PROSITE" id="PS50002">
    <property type="entry name" value="SH3"/>
    <property type="match status" value="1"/>
</dbReference>
<dbReference type="GO" id="GO:0030659">
    <property type="term" value="C:cytoplasmic vesicle membrane"/>
    <property type="evidence" value="ECO:0007669"/>
    <property type="project" value="UniProtKB-SubCell"/>
</dbReference>
<evidence type="ECO:0000256" key="3">
    <source>
        <dbReference type="ARBA" id="ARBA00022443"/>
    </source>
</evidence>
<dbReference type="GO" id="GO:0006897">
    <property type="term" value="P:endocytosis"/>
    <property type="evidence" value="ECO:0007669"/>
    <property type="project" value="TreeGrafter"/>
</dbReference>
<evidence type="ECO:0000256" key="6">
    <source>
        <dbReference type="PROSITE-ProRule" id="PRU00192"/>
    </source>
</evidence>
<dbReference type="InterPro" id="IPR027267">
    <property type="entry name" value="AH/BAR_dom_sf"/>
</dbReference>
<dbReference type="WBParaSite" id="TMUE_3000012941.5">
    <property type="protein sequence ID" value="TMUE_3000012941.5"/>
    <property type="gene ID" value="WBGene00286602"/>
</dbReference>
<evidence type="ECO:0000256" key="5">
    <source>
        <dbReference type="ARBA" id="ARBA00023329"/>
    </source>
</evidence>
<dbReference type="SMART" id="SM00326">
    <property type="entry name" value="SH3"/>
    <property type="match status" value="1"/>
</dbReference>
<evidence type="ECO:0000256" key="2">
    <source>
        <dbReference type="ARBA" id="ARBA00010883"/>
    </source>
</evidence>
<evidence type="ECO:0000256" key="7">
    <source>
        <dbReference type="SAM" id="MobiDB-lite"/>
    </source>
</evidence>
<dbReference type="STRING" id="70415.A0A5S6QZY1"/>
<dbReference type="Pfam" id="PF14604">
    <property type="entry name" value="SH3_9"/>
    <property type="match status" value="1"/>
</dbReference>
<dbReference type="Gene3D" id="3.30.1520.10">
    <property type="entry name" value="Phox-like domain"/>
    <property type="match status" value="1"/>
</dbReference>
<dbReference type="Gene3D" id="1.20.1270.60">
    <property type="entry name" value="Arfaptin homology (AH) domain/BAR domain"/>
    <property type="match status" value="1"/>
</dbReference>
<dbReference type="Pfam" id="PF10456">
    <property type="entry name" value="BAR_3_WASP_bdg"/>
    <property type="match status" value="1"/>
</dbReference>
<keyword evidence="4" id="KW-0472">Membrane</keyword>
<dbReference type="CDD" id="cd06862">
    <property type="entry name" value="PX_SNX9_18_like"/>
    <property type="match status" value="1"/>
</dbReference>
<comment type="subcellular location">
    <subcellularLocation>
        <location evidence="1">Cytoplasmic vesicle membrane</location>
    </subcellularLocation>
</comment>
<dbReference type="InterPro" id="IPR019497">
    <property type="entry name" value="Sorting_nexin_WASP-bd-dom"/>
</dbReference>
<dbReference type="PROSITE" id="PS50195">
    <property type="entry name" value="PX"/>
    <property type="match status" value="1"/>
</dbReference>
<accession>A0A5S6QZY1</accession>
<feature type="region of interest" description="Disordered" evidence="7">
    <location>
        <begin position="100"/>
        <end position="156"/>
    </location>
</feature>
<dbReference type="SUPFAM" id="SSF50044">
    <property type="entry name" value="SH3-domain"/>
    <property type="match status" value="1"/>
</dbReference>
<evidence type="ECO:0000256" key="1">
    <source>
        <dbReference type="ARBA" id="ARBA00004156"/>
    </source>
</evidence>
<evidence type="ECO:0000259" key="8">
    <source>
        <dbReference type="PROSITE" id="PS50002"/>
    </source>
</evidence>
<reference evidence="10" key="2">
    <citation type="submission" date="2014-03" db="EMBL/GenBank/DDBJ databases">
        <title>The whipworm genome and dual-species transcriptomics of an intimate host-pathogen interaction.</title>
        <authorList>
            <person name="Foth B.J."/>
            <person name="Tsai I.J."/>
            <person name="Reid A.J."/>
            <person name="Bancroft A.J."/>
            <person name="Nichol S."/>
            <person name="Tracey A."/>
            <person name="Holroyd N."/>
            <person name="Cotton J.A."/>
            <person name="Stanley E.J."/>
            <person name="Zarowiecki M."/>
            <person name="Liu J.Z."/>
            <person name="Huckvale T."/>
            <person name="Cooper P.J."/>
            <person name="Grencis R.K."/>
            <person name="Berriman M."/>
        </authorList>
    </citation>
    <scope>NUCLEOTIDE SEQUENCE [LARGE SCALE GENOMIC DNA]</scope>
    <source>
        <strain evidence="10">Edinburgh</strain>
    </source>
</reference>
<evidence type="ECO:0000313" key="11">
    <source>
        <dbReference type="WBParaSite" id="TMUE_3000012941.1"/>
    </source>
</evidence>
<evidence type="ECO:0000259" key="9">
    <source>
        <dbReference type="PROSITE" id="PS50195"/>
    </source>
</evidence>
<dbReference type="WBParaSite" id="TMUE_3000012941.4">
    <property type="protein sequence ID" value="TMUE_3000012941.4"/>
    <property type="gene ID" value="WBGene00286602"/>
</dbReference>
<dbReference type="WBParaSite" id="TMUE_3000012941.2">
    <property type="protein sequence ID" value="TMUE_3000012941.2"/>
    <property type="gene ID" value="WBGene00286602"/>
</dbReference>
<dbReference type="InterPro" id="IPR001683">
    <property type="entry name" value="PX_dom"/>
</dbReference>
<dbReference type="InterPro" id="IPR001452">
    <property type="entry name" value="SH3_domain"/>
</dbReference>
<dbReference type="SUPFAM" id="SSF64268">
    <property type="entry name" value="PX domain"/>
    <property type="match status" value="1"/>
</dbReference>
<dbReference type="InterPro" id="IPR036871">
    <property type="entry name" value="PX_dom_sf"/>
</dbReference>
<dbReference type="GO" id="GO:0035091">
    <property type="term" value="F:phosphatidylinositol binding"/>
    <property type="evidence" value="ECO:0007669"/>
    <property type="project" value="InterPro"/>
</dbReference>
<keyword evidence="5" id="KW-0968">Cytoplasmic vesicle</keyword>
<dbReference type="WBParaSite" id="TMUE_3000012941.1">
    <property type="protein sequence ID" value="TMUE_3000012941.1"/>
    <property type="gene ID" value="WBGene00286602"/>
</dbReference>
<dbReference type="WBParaSite" id="TMUE_3000012941.3">
    <property type="protein sequence ID" value="TMUE_3000012941.3"/>
    <property type="gene ID" value="WBGene00286602"/>
</dbReference>
<feature type="domain" description="SH3" evidence="8">
    <location>
        <begin position="1"/>
        <end position="61"/>
    </location>
</feature>
<dbReference type="FunFam" id="3.30.1520.10:FF:000004">
    <property type="entry name" value="Sorting nexin"/>
    <property type="match status" value="1"/>
</dbReference>
<dbReference type="Pfam" id="PF00787">
    <property type="entry name" value="PX"/>
    <property type="match status" value="1"/>
</dbReference>
<sequence length="552" mass="62584">MLKVQVLYDFDAQPGSGELSVSVGEYLSVTRQNVGDGWWEGINSRGEHGLFPKTYVQIVSSSPPPVPPPPLPTGYSDASQPSAVPSATATLSAVGLYSSTNGNSSAPPRTGGSSYINTQFDEFDDDWSDDSQSQPEAYDDDHHQPSRSVDSGLNRVDRSKKSITRFNKFVKSGTENFVLNTTKTSQPVSEKFEIVEGANGIQWLSTSQTYSCQVASPQKASKLKGLKSFMTYQLMPSFSGIQVCRRYKHFDWLHEQLIAKFAVMLIPPLPEKQVAGRYEEEFVEHRMHLLQLWVTKICRHPVLSQCEAWMHFLTCTDEKKWKQGKRKAEKDEYKDGNFFFTICCPNRHLDNIQTENNIESFARMGRTMETALRSFHAIAQEQAKHMVSLNKRECQKYSAAFQALGLSFELDQNDQCRPLANALKTAADCYDKISQMYDTQPKKYLEPLMDNFFIYKGMLSLIGDTVQVHKSANAKVREHQKLVEDGKATLADADLVRSRAEVIDYTILAEFNHFRNECVVDFSKMIGQFLSSQITFYQNIVDRLKEAYAHFE</sequence>
<dbReference type="Proteomes" id="UP000046395">
    <property type="component" value="Unassembled WGS sequence"/>
</dbReference>
<dbReference type="GO" id="GO:0016197">
    <property type="term" value="P:endosomal transport"/>
    <property type="evidence" value="ECO:0007669"/>
    <property type="project" value="TreeGrafter"/>
</dbReference>
<dbReference type="WBParaSite" id="TMUE_3000012941.6">
    <property type="protein sequence ID" value="TMUE_3000012941.6"/>
    <property type="gene ID" value="WBGene00286602"/>
</dbReference>
<dbReference type="PANTHER" id="PTHR45827">
    <property type="entry name" value="SORTING NEXIN"/>
    <property type="match status" value="1"/>
</dbReference>
<dbReference type="Gene3D" id="2.30.30.40">
    <property type="entry name" value="SH3 Domains"/>
    <property type="match status" value="1"/>
</dbReference>
<dbReference type="InterPro" id="IPR036028">
    <property type="entry name" value="SH3-like_dom_sf"/>
</dbReference>
<proteinExistence type="inferred from homology"/>
<reference evidence="10" key="1">
    <citation type="submission" date="2013-11" db="EMBL/GenBank/DDBJ databases">
        <authorList>
            <person name="Aslett M."/>
        </authorList>
    </citation>
    <scope>NUCLEOTIDE SEQUENCE [LARGE SCALE GENOMIC DNA]</scope>
    <source>
        <strain evidence="10">Edinburgh</strain>
    </source>
</reference>
<organism evidence="10 11">
    <name type="scientific">Trichuris muris</name>
    <name type="common">Mouse whipworm</name>
    <dbReference type="NCBI Taxonomy" id="70415"/>
    <lineage>
        <taxon>Eukaryota</taxon>
        <taxon>Metazoa</taxon>
        <taxon>Ecdysozoa</taxon>
        <taxon>Nematoda</taxon>
        <taxon>Enoplea</taxon>
        <taxon>Dorylaimia</taxon>
        <taxon>Trichinellida</taxon>
        <taxon>Trichuridae</taxon>
        <taxon>Trichuris</taxon>
    </lineage>
</organism>
<name>A0A5S6QZY1_TRIMR</name>
<feature type="domain" description="PX" evidence="9">
    <location>
        <begin position="210"/>
        <end position="320"/>
    </location>
</feature>
<dbReference type="PANTHER" id="PTHR45827:SF1">
    <property type="entry name" value="SORTING NEXIN"/>
    <property type="match status" value="1"/>
</dbReference>
<comment type="similarity">
    <text evidence="2">Belongs to the sorting nexin family.</text>
</comment>
<dbReference type="SMART" id="SM00312">
    <property type="entry name" value="PX"/>
    <property type="match status" value="1"/>
</dbReference>
<dbReference type="AlphaFoldDB" id="A0A5S6QZY1"/>
<keyword evidence="3 6" id="KW-0728">SH3 domain</keyword>
<protein>
    <submittedName>
        <fullName evidence="11">Sorting nexin</fullName>
    </submittedName>
</protein>
<dbReference type="GO" id="GO:0005886">
    <property type="term" value="C:plasma membrane"/>
    <property type="evidence" value="ECO:0007669"/>
    <property type="project" value="TreeGrafter"/>
</dbReference>
<dbReference type="GO" id="GO:0097320">
    <property type="term" value="P:plasma membrane tubulation"/>
    <property type="evidence" value="ECO:0007669"/>
    <property type="project" value="TreeGrafter"/>
</dbReference>